<dbReference type="RefSeq" id="WP_212608858.1">
    <property type="nucleotide sequence ID" value="NZ_CP073910.1"/>
</dbReference>
<protein>
    <submittedName>
        <fullName evidence="7">Cytochrome c oxidase assembly protein</fullName>
    </submittedName>
</protein>
<evidence type="ECO:0000313" key="8">
    <source>
        <dbReference type="Proteomes" id="UP000681425"/>
    </source>
</evidence>
<feature type="transmembrane region" description="Helical" evidence="6">
    <location>
        <begin position="30"/>
        <end position="49"/>
    </location>
</feature>
<proteinExistence type="predicted"/>
<keyword evidence="5 6" id="KW-0472">Membrane</keyword>
<sequence>MRQVALISGFLLLPTAWLIAVSGMGMIGHMGAHMIAVAVAAPLIAYGLAGTRADPAVRWPSVVAPMAMMLIEFATVWLWHAPAARAAADASLLVRALEQLSFGLAGLLLWSSVLKAPARASGIGALLLTSMHMTLLGVLIGLAPRTLYSGAHGATHGLDPLTDQQLGGVIMLLVGAAAYFLGGLALLASLLRHRPVSAA</sequence>
<dbReference type="GO" id="GO:0005886">
    <property type="term" value="C:plasma membrane"/>
    <property type="evidence" value="ECO:0007669"/>
    <property type="project" value="UniProtKB-SubCell"/>
</dbReference>
<keyword evidence="2" id="KW-1003">Cell membrane</keyword>
<keyword evidence="3 6" id="KW-0812">Transmembrane</keyword>
<evidence type="ECO:0000256" key="4">
    <source>
        <dbReference type="ARBA" id="ARBA00022989"/>
    </source>
</evidence>
<evidence type="ECO:0000256" key="2">
    <source>
        <dbReference type="ARBA" id="ARBA00022475"/>
    </source>
</evidence>
<keyword evidence="4 6" id="KW-1133">Transmembrane helix</keyword>
<keyword evidence="8" id="KW-1185">Reference proteome</keyword>
<evidence type="ECO:0000256" key="6">
    <source>
        <dbReference type="SAM" id="Phobius"/>
    </source>
</evidence>
<evidence type="ECO:0000256" key="5">
    <source>
        <dbReference type="ARBA" id="ARBA00023136"/>
    </source>
</evidence>
<dbReference type="KEGG" id="spph:KFK14_19540"/>
<organism evidence="7 8">
    <name type="scientific">Sphingobium phenoxybenzoativorans</name>
    <dbReference type="NCBI Taxonomy" id="1592790"/>
    <lineage>
        <taxon>Bacteria</taxon>
        <taxon>Pseudomonadati</taxon>
        <taxon>Pseudomonadota</taxon>
        <taxon>Alphaproteobacteria</taxon>
        <taxon>Sphingomonadales</taxon>
        <taxon>Sphingomonadaceae</taxon>
        <taxon>Sphingobium</taxon>
    </lineage>
</organism>
<reference evidence="7" key="1">
    <citation type="submission" date="2021-04" db="EMBL/GenBank/DDBJ databases">
        <title>Isolation of p-tert-butylphenol degrading bacteria Sphingobium phenoxybenzoativorans Tas13 from active sludge.</title>
        <authorList>
            <person name="Li Y."/>
        </authorList>
    </citation>
    <scope>NUCLEOTIDE SEQUENCE</scope>
    <source>
        <strain evidence="7">Tas13</strain>
    </source>
</reference>
<evidence type="ECO:0000313" key="7">
    <source>
        <dbReference type="EMBL" id="QUT05168.1"/>
    </source>
</evidence>
<evidence type="ECO:0000256" key="1">
    <source>
        <dbReference type="ARBA" id="ARBA00004651"/>
    </source>
</evidence>
<dbReference type="AlphaFoldDB" id="A0A975K5H8"/>
<gene>
    <name evidence="7" type="ORF">KFK14_19540</name>
</gene>
<accession>A0A975K5H8</accession>
<comment type="subcellular location">
    <subcellularLocation>
        <location evidence="1">Cell membrane</location>
        <topology evidence="1">Multi-pass membrane protein</topology>
    </subcellularLocation>
</comment>
<feature type="transmembrane region" description="Helical" evidence="6">
    <location>
        <begin position="61"/>
        <end position="80"/>
    </location>
</feature>
<dbReference type="Pfam" id="PF09678">
    <property type="entry name" value="Caa3_CtaG"/>
    <property type="match status" value="1"/>
</dbReference>
<feature type="transmembrane region" description="Helical" evidence="6">
    <location>
        <begin position="92"/>
        <end position="113"/>
    </location>
</feature>
<name>A0A975K5H8_9SPHN</name>
<evidence type="ECO:0000256" key="3">
    <source>
        <dbReference type="ARBA" id="ARBA00022692"/>
    </source>
</evidence>
<feature type="transmembrane region" description="Helical" evidence="6">
    <location>
        <begin position="125"/>
        <end position="148"/>
    </location>
</feature>
<dbReference type="EMBL" id="CP073910">
    <property type="protein sequence ID" value="QUT05168.1"/>
    <property type="molecule type" value="Genomic_DNA"/>
</dbReference>
<dbReference type="InterPro" id="IPR019108">
    <property type="entry name" value="Caa3_assmbl_CtaG-rel"/>
</dbReference>
<dbReference type="Proteomes" id="UP000681425">
    <property type="component" value="Chromosome"/>
</dbReference>
<feature type="transmembrane region" description="Helical" evidence="6">
    <location>
        <begin position="168"/>
        <end position="191"/>
    </location>
</feature>